<proteinExistence type="predicted"/>
<sequence>MWYPREITETTAGVVTGGGDAEERRTAEPCRDGGPAVSERKGAGGVLKWTNTTPRTVLSLSTSPSGPDEETPPPPPPTPSPLTCSTSLSAHPPSLTLITTVLRQPFSGFLSRFVQMTTVNTAIDQQKKIDNNVGNPRSQNSVSGFKRWGRKSPFIRYGLPMISLTVIGALGLGHLLQGSKDIAKVKDDQEWEIIETRKALSRTGPVEAYKPKKISLEEELKALQEKVDINNYEYKKIPKPNEGKSS</sequence>
<reference evidence="1 2" key="1">
    <citation type="journal article" date="2021" name="Hortic Res">
        <title>High-quality reference genome and annotation aids understanding of berry development for evergreen blueberry (Vaccinium darrowii).</title>
        <authorList>
            <person name="Yu J."/>
            <person name="Hulse-Kemp A.M."/>
            <person name="Babiker E."/>
            <person name="Staton M."/>
        </authorList>
    </citation>
    <scope>NUCLEOTIDE SEQUENCE [LARGE SCALE GENOMIC DNA]</scope>
    <source>
        <strain evidence="2">cv. NJ 8807/NJ 8810</strain>
        <tissue evidence="1">Young leaf</tissue>
    </source>
</reference>
<organism evidence="1 2">
    <name type="scientific">Vaccinium darrowii</name>
    <dbReference type="NCBI Taxonomy" id="229202"/>
    <lineage>
        <taxon>Eukaryota</taxon>
        <taxon>Viridiplantae</taxon>
        <taxon>Streptophyta</taxon>
        <taxon>Embryophyta</taxon>
        <taxon>Tracheophyta</taxon>
        <taxon>Spermatophyta</taxon>
        <taxon>Magnoliopsida</taxon>
        <taxon>eudicotyledons</taxon>
        <taxon>Gunneridae</taxon>
        <taxon>Pentapetalae</taxon>
        <taxon>asterids</taxon>
        <taxon>Ericales</taxon>
        <taxon>Ericaceae</taxon>
        <taxon>Vaccinioideae</taxon>
        <taxon>Vaccinieae</taxon>
        <taxon>Vaccinium</taxon>
    </lineage>
</organism>
<name>A0ACB7YQR2_9ERIC</name>
<evidence type="ECO:0000313" key="2">
    <source>
        <dbReference type="Proteomes" id="UP000828048"/>
    </source>
</evidence>
<comment type="caution">
    <text evidence="1">The sequence shown here is derived from an EMBL/GenBank/DDBJ whole genome shotgun (WGS) entry which is preliminary data.</text>
</comment>
<accession>A0ACB7YQR2</accession>
<keyword evidence="2" id="KW-1185">Reference proteome</keyword>
<dbReference type="Proteomes" id="UP000828048">
    <property type="component" value="Chromosome 11"/>
</dbReference>
<protein>
    <submittedName>
        <fullName evidence="1">Uncharacterized protein</fullName>
    </submittedName>
</protein>
<evidence type="ECO:0000313" key="1">
    <source>
        <dbReference type="EMBL" id="KAH7855971.1"/>
    </source>
</evidence>
<dbReference type="EMBL" id="CM037161">
    <property type="protein sequence ID" value="KAH7855971.1"/>
    <property type="molecule type" value="Genomic_DNA"/>
</dbReference>
<gene>
    <name evidence="1" type="ORF">Vadar_031165</name>
</gene>